<dbReference type="InterPro" id="IPR050266">
    <property type="entry name" value="AB_hydrolase_sf"/>
</dbReference>
<evidence type="ECO:0000313" key="3">
    <source>
        <dbReference type="EMBL" id="RZU38131.1"/>
    </source>
</evidence>
<dbReference type="OrthoDB" id="2086224at2"/>
<evidence type="ECO:0000313" key="4">
    <source>
        <dbReference type="Proteomes" id="UP000292423"/>
    </source>
</evidence>
<feature type="signal peptide" evidence="1">
    <location>
        <begin position="1"/>
        <end position="25"/>
    </location>
</feature>
<name>A0A4Q7YMU9_9GAMM</name>
<evidence type="ECO:0000256" key="1">
    <source>
        <dbReference type="SAM" id="SignalP"/>
    </source>
</evidence>
<dbReference type="Gene3D" id="3.40.50.1820">
    <property type="entry name" value="alpha/beta hydrolase"/>
    <property type="match status" value="1"/>
</dbReference>
<evidence type="ECO:0000259" key="2">
    <source>
        <dbReference type="Pfam" id="PF12697"/>
    </source>
</evidence>
<dbReference type="Pfam" id="PF12697">
    <property type="entry name" value="Abhydrolase_6"/>
    <property type="match status" value="1"/>
</dbReference>
<accession>A0A4Q7YMU9</accession>
<comment type="caution">
    <text evidence="3">The sequence shown here is derived from an EMBL/GenBank/DDBJ whole genome shotgun (WGS) entry which is preliminary data.</text>
</comment>
<keyword evidence="1" id="KW-0732">Signal</keyword>
<dbReference type="AlphaFoldDB" id="A0A4Q7YMU9"/>
<dbReference type="PANTHER" id="PTHR43798:SF33">
    <property type="entry name" value="HYDROLASE, PUTATIVE (AFU_ORTHOLOGUE AFUA_2G14860)-RELATED"/>
    <property type="match status" value="1"/>
</dbReference>
<dbReference type="RefSeq" id="WP_130414701.1">
    <property type="nucleotide sequence ID" value="NZ_SHKX01000014.1"/>
</dbReference>
<protein>
    <submittedName>
        <fullName evidence="3">Triacylglycerol lipase</fullName>
    </submittedName>
</protein>
<dbReference type="Proteomes" id="UP000292423">
    <property type="component" value="Unassembled WGS sequence"/>
</dbReference>
<dbReference type="EMBL" id="SHKX01000014">
    <property type="protein sequence ID" value="RZU38131.1"/>
    <property type="molecule type" value="Genomic_DNA"/>
</dbReference>
<dbReference type="GO" id="GO:0016020">
    <property type="term" value="C:membrane"/>
    <property type="evidence" value="ECO:0007669"/>
    <property type="project" value="TreeGrafter"/>
</dbReference>
<organism evidence="3 4">
    <name type="scientific">Fluviicoccus keumensis</name>
    <dbReference type="NCBI Taxonomy" id="1435465"/>
    <lineage>
        <taxon>Bacteria</taxon>
        <taxon>Pseudomonadati</taxon>
        <taxon>Pseudomonadota</taxon>
        <taxon>Gammaproteobacteria</taxon>
        <taxon>Moraxellales</taxon>
        <taxon>Moraxellaceae</taxon>
        <taxon>Fluviicoccus</taxon>
    </lineage>
</organism>
<dbReference type="InterPro" id="IPR029058">
    <property type="entry name" value="AB_hydrolase_fold"/>
</dbReference>
<feature type="domain" description="AB hydrolase-1" evidence="2">
    <location>
        <begin position="70"/>
        <end position="308"/>
    </location>
</feature>
<dbReference type="PANTHER" id="PTHR43798">
    <property type="entry name" value="MONOACYLGLYCEROL LIPASE"/>
    <property type="match status" value="1"/>
</dbReference>
<sequence>MRITKTLAACLLPLALMATPAIATAAPNLPLLNSILTQERAWAGLQTRTVMVDGINAAYSEGGPANGPKVLLIHGFSGSRDNWNRVAHQLTRKYHVYALDLPGHGDTAAPDTFDFQLANQMEFTRKFVTTLGIEKNLHVAGHSMGGAIAALYAAMYFLEVRSLLLVDSAGVYANNGKSLMSDPKQLTNLLVRKPGDLKVLLTKYAMYDPPLIPEEVLEAQEKVQMDHIKWHEKLMATLLEQMKWYTPDTFQLAVRSIEAPTLVVWGDKDAIIDVAAADELKKNLKRSESLILPNIGHTPILEADQIVSAAYLKFLEKAEATPNPFAPKP</sequence>
<gene>
    <name evidence="3" type="ORF">EV700_2708</name>
</gene>
<proteinExistence type="predicted"/>
<dbReference type="SUPFAM" id="SSF53474">
    <property type="entry name" value="alpha/beta-Hydrolases"/>
    <property type="match status" value="1"/>
</dbReference>
<dbReference type="PRINTS" id="PR00111">
    <property type="entry name" value="ABHYDROLASE"/>
</dbReference>
<reference evidence="3 4" key="1">
    <citation type="submission" date="2019-02" db="EMBL/GenBank/DDBJ databases">
        <title>Genomic Encyclopedia of Type Strains, Phase IV (KMG-IV): sequencing the most valuable type-strain genomes for metagenomic binning, comparative biology and taxonomic classification.</title>
        <authorList>
            <person name="Goeker M."/>
        </authorList>
    </citation>
    <scope>NUCLEOTIDE SEQUENCE [LARGE SCALE GENOMIC DNA]</scope>
    <source>
        <strain evidence="3 4">DSM 105135</strain>
    </source>
</reference>
<feature type="chain" id="PRO_5020981639" evidence="1">
    <location>
        <begin position="26"/>
        <end position="329"/>
    </location>
</feature>
<dbReference type="InterPro" id="IPR000073">
    <property type="entry name" value="AB_hydrolase_1"/>
</dbReference>
<keyword evidence="4" id="KW-1185">Reference proteome</keyword>